<dbReference type="RefSeq" id="WP_119797449.1">
    <property type="nucleotide sequence ID" value="NZ_CP021659.1"/>
</dbReference>
<feature type="region of interest" description="Disordered" evidence="1">
    <location>
        <begin position="524"/>
        <end position="606"/>
    </location>
</feature>
<accession>A0A2U8I572</accession>
<evidence type="ECO:0000259" key="2">
    <source>
        <dbReference type="Pfam" id="PF02510"/>
    </source>
</evidence>
<feature type="compositionally biased region" description="Polar residues" evidence="1">
    <location>
        <begin position="366"/>
        <end position="385"/>
    </location>
</feature>
<dbReference type="Proteomes" id="UP000261875">
    <property type="component" value="Chromosome"/>
</dbReference>
<feature type="compositionally biased region" description="Polar residues" evidence="1">
    <location>
        <begin position="578"/>
        <end position="598"/>
    </location>
</feature>
<dbReference type="OrthoDB" id="6561821at2"/>
<evidence type="ECO:0000313" key="3">
    <source>
        <dbReference type="EMBL" id="AWK14307.1"/>
    </source>
</evidence>
<dbReference type="InterPro" id="IPR056746">
    <property type="entry name" value="SPAN_dom"/>
</dbReference>
<feature type="region of interest" description="Disordered" evidence="1">
    <location>
        <begin position="705"/>
        <end position="745"/>
    </location>
</feature>
<dbReference type="Pfam" id="PF02510">
    <property type="entry name" value="SPAN"/>
    <property type="match status" value="1"/>
</dbReference>
<dbReference type="STRING" id="1878942.GCA_900128755_00415"/>
<feature type="region of interest" description="Disordered" evidence="1">
    <location>
        <begin position="636"/>
        <end position="671"/>
    </location>
</feature>
<reference evidence="3 4" key="1">
    <citation type="submission" date="2017-05" db="EMBL/GenBank/DDBJ databases">
        <title>Genome sequence of Candidatus Fukatsuia symbiotica and Candidatus Hamiltonella defensa from Acyrthosiphon pisum strain 5D.</title>
        <authorList>
            <person name="Patel V.A."/>
            <person name="Chevignon G."/>
            <person name="Russell J.A."/>
            <person name="Oliver K.M."/>
        </authorList>
    </citation>
    <scope>NUCLEOTIDE SEQUENCE [LARGE SCALE GENOMIC DNA]</scope>
    <source>
        <strain evidence="3 4">5D</strain>
    </source>
</reference>
<gene>
    <name evidence="3" type="ORF">CCS41_07215</name>
</gene>
<evidence type="ECO:0000313" key="4">
    <source>
        <dbReference type="Proteomes" id="UP000261875"/>
    </source>
</evidence>
<dbReference type="AlphaFoldDB" id="A0A2U8I572"/>
<feature type="domain" description="Surface presentation of antigen" evidence="2">
    <location>
        <begin position="664"/>
        <end position="743"/>
    </location>
</feature>
<proteinExistence type="predicted"/>
<keyword evidence="4" id="KW-1185">Reference proteome</keyword>
<feature type="region of interest" description="Disordered" evidence="1">
    <location>
        <begin position="358"/>
        <end position="413"/>
    </location>
</feature>
<sequence length="745" mass="82961">MRQINTTKPGIDPVLSKSILGNKGKVIEPLLDKLHQSGKNIDRKWLTEFIAKELSLSADPNQKKRPTMDKLDEPRLPVVSHDKAPLPFSEATIADNTKSNLMHQKRDLAELPSTKSQVLTEEFAAGGRLQAEDIDIDESLPPAVGHNKTPLPFSEATVVVNKQFNLIDAIRQEMEPAERLSTENQVLTEEFAAGGPLQAEDIDIDESLPPAVGHNKTPLPFSEATVVVNKQFNLIDAIRQEMEPAERLSTENQVLTEEFAAGGPLQAEDIDIDGSLPPAVGHNKTPLPFSEATVVVNKQFNLIDAIRQEMEPAELPSTQNQVLNELASDYPRQAEHIDIASLLSPTLLTRQRQPVVKVVKRDKHQATSLNSLSRQEGLRSNTRQLQPEKPRADQFDRQHRRPAADMFPTASRRDLASSTAALLNHTAAKNNVSDRISSEGATSDPILSEEESALSVNQTAPLLTQGAPLTYSQITNPIQSALNNDKSQITPHRARPFGSFTLQQQMTLQNNRHHQPENYATLQPKKQQPLQFDRQRGSASTQSLQPVDRLAAKKDASDLASWDNSSSAHPLSKKETASAVNRSMQPLIQSDPLATSPSGDKRQSEEVTHALPLAHGQKMELPQQTLYQDPQQSTPLKQFVQQHNKPADVMDPEQDDQRSEGKQTASSGSVYRFQSWGKEHNVRIMPQENTSQLVLQASNATVEQGLRDQWQHANDERWSLLSDDHQQQKNKHEQPHQEQDDEETR</sequence>
<protein>
    <recommendedName>
        <fullName evidence="2">Surface presentation of antigen domain-containing protein</fullName>
    </recommendedName>
</protein>
<evidence type="ECO:0000256" key="1">
    <source>
        <dbReference type="SAM" id="MobiDB-lite"/>
    </source>
</evidence>
<name>A0A2U8I572_9GAMM</name>
<dbReference type="KEGG" id="fsm:CCS41_07215"/>
<feature type="compositionally biased region" description="Basic and acidic residues" evidence="1">
    <location>
        <begin position="705"/>
        <end position="738"/>
    </location>
</feature>
<feature type="compositionally biased region" description="Basic and acidic residues" evidence="1">
    <location>
        <begin position="386"/>
        <end position="397"/>
    </location>
</feature>
<dbReference type="EMBL" id="CP021659">
    <property type="protein sequence ID" value="AWK14307.1"/>
    <property type="molecule type" value="Genomic_DNA"/>
</dbReference>
<organism evidence="3 4">
    <name type="scientific">Candidatus Fukatsuia symbiotica</name>
    <dbReference type="NCBI Taxonomy" id="1878942"/>
    <lineage>
        <taxon>Bacteria</taxon>
        <taxon>Pseudomonadati</taxon>
        <taxon>Pseudomonadota</taxon>
        <taxon>Gammaproteobacteria</taxon>
        <taxon>Enterobacterales</taxon>
        <taxon>Yersiniaceae</taxon>
        <taxon>Candidatus Fukatsuia</taxon>
    </lineage>
</organism>